<feature type="signal peptide" evidence="1">
    <location>
        <begin position="1"/>
        <end position="19"/>
    </location>
</feature>
<dbReference type="HOGENOM" id="CLU_1133456_0_0_1"/>
<dbReference type="InParanoid" id="A5DZ41"/>
<dbReference type="Proteomes" id="UP000001996">
    <property type="component" value="Unassembled WGS sequence"/>
</dbReference>
<dbReference type="AlphaFoldDB" id="A5DZ41"/>
<evidence type="ECO:0000313" key="3">
    <source>
        <dbReference type="Proteomes" id="UP000001996"/>
    </source>
</evidence>
<evidence type="ECO:0000256" key="1">
    <source>
        <dbReference type="SAM" id="SignalP"/>
    </source>
</evidence>
<dbReference type="OrthoDB" id="4014124at2759"/>
<keyword evidence="1" id="KW-0732">Signal</keyword>
<reference evidence="2 3" key="1">
    <citation type="journal article" date="2009" name="Nature">
        <title>Evolution of pathogenicity and sexual reproduction in eight Candida genomes.</title>
        <authorList>
            <person name="Butler G."/>
            <person name="Rasmussen M.D."/>
            <person name="Lin M.F."/>
            <person name="Santos M.A."/>
            <person name="Sakthikumar S."/>
            <person name="Munro C.A."/>
            <person name="Rheinbay E."/>
            <person name="Grabherr M."/>
            <person name="Forche A."/>
            <person name="Reedy J.L."/>
            <person name="Agrafioti I."/>
            <person name="Arnaud M.B."/>
            <person name="Bates S."/>
            <person name="Brown A.J."/>
            <person name="Brunke S."/>
            <person name="Costanzo M.C."/>
            <person name="Fitzpatrick D.A."/>
            <person name="de Groot P.W."/>
            <person name="Harris D."/>
            <person name="Hoyer L.L."/>
            <person name="Hube B."/>
            <person name="Klis F.M."/>
            <person name="Kodira C."/>
            <person name="Lennard N."/>
            <person name="Logue M.E."/>
            <person name="Martin R."/>
            <person name="Neiman A.M."/>
            <person name="Nikolaou E."/>
            <person name="Quail M.A."/>
            <person name="Quinn J."/>
            <person name="Santos M.C."/>
            <person name="Schmitzberger F.F."/>
            <person name="Sherlock G."/>
            <person name="Shah P."/>
            <person name="Silverstein K.A."/>
            <person name="Skrzypek M.S."/>
            <person name="Soll D."/>
            <person name="Staggs R."/>
            <person name="Stansfield I."/>
            <person name="Stumpf M.P."/>
            <person name="Sudbery P.E."/>
            <person name="Srikantha T."/>
            <person name="Zeng Q."/>
            <person name="Berman J."/>
            <person name="Berriman M."/>
            <person name="Heitman J."/>
            <person name="Gow N.A."/>
            <person name="Lorenz M.C."/>
            <person name="Birren B.W."/>
            <person name="Kellis M."/>
            <person name="Cuomo C.A."/>
        </authorList>
    </citation>
    <scope>NUCLEOTIDE SEQUENCE [LARGE SCALE GENOMIC DNA]</scope>
    <source>
        <strain evidence="3">ATCC 11503 / BCRC 21390 / CBS 2605 / JCM 1781 / NBRC 1676 / NRRL YB-4239</strain>
    </source>
</reference>
<protein>
    <submittedName>
        <fullName evidence="2">Uncharacterized protein</fullName>
    </submittedName>
</protein>
<feature type="chain" id="PRO_5002680533" evidence="1">
    <location>
        <begin position="20"/>
        <end position="271"/>
    </location>
</feature>
<dbReference type="KEGG" id="lel:PVL30_003476"/>
<organism evidence="2 3">
    <name type="scientific">Lodderomyces elongisporus (strain ATCC 11503 / CBS 2605 / JCM 1781 / NBRC 1676 / NRRL YB-4239)</name>
    <name type="common">Yeast</name>
    <name type="synonym">Saccharomyces elongisporus</name>
    <dbReference type="NCBI Taxonomy" id="379508"/>
    <lineage>
        <taxon>Eukaryota</taxon>
        <taxon>Fungi</taxon>
        <taxon>Dikarya</taxon>
        <taxon>Ascomycota</taxon>
        <taxon>Saccharomycotina</taxon>
        <taxon>Pichiomycetes</taxon>
        <taxon>Debaryomycetaceae</taxon>
        <taxon>Candida/Lodderomyces clade</taxon>
        <taxon>Lodderomyces</taxon>
    </lineage>
</organism>
<dbReference type="GeneID" id="5232945"/>
<gene>
    <name evidence="2" type="ORF">LELG_02628</name>
</gene>
<proteinExistence type="predicted"/>
<name>A5DZ41_LODEL</name>
<dbReference type="eggNOG" id="ENOG502RQCD">
    <property type="taxonomic scope" value="Eukaryota"/>
</dbReference>
<accession>A5DZ41</accession>
<dbReference type="VEuPathDB" id="FungiDB:LELG_02628"/>
<dbReference type="EMBL" id="CH981526">
    <property type="protein sequence ID" value="EDK44449.1"/>
    <property type="molecule type" value="Genomic_DNA"/>
</dbReference>
<sequence>MLIFVFLYFISSFISYILCKVFPPTVPVYGHLQDDSNENVNKPFIFYTESLQSLEKNINKFKTKYKESNDVHNGHAIVYFTNNNHFLISEVDAEPKRQVPKMQNENTHTSFDLFSQGFPKHWVEFYTTDVNQTLDKAGFVVQTLTVVNDESAKGEIAYSRGIANKFTLEYDISTTLFEGLFAVVGGTLGAAFTPEITFAKSASTYYSCPVIRGRTAQIKVFPTTTTLKPLKRKVLWNEAKRKFIPDLDFEKSGKLALIFLTGLEDVECSYI</sequence>
<keyword evidence="3" id="KW-1185">Reference proteome</keyword>
<evidence type="ECO:0000313" key="2">
    <source>
        <dbReference type="EMBL" id="EDK44449.1"/>
    </source>
</evidence>